<evidence type="ECO:0000313" key="4">
    <source>
        <dbReference type="Proteomes" id="UP000247702"/>
    </source>
</evidence>
<feature type="compositionally biased region" description="Polar residues" evidence="1">
    <location>
        <begin position="146"/>
        <end position="169"/>
    </location>
</feature>
<gene>
    <name evidence="3" type="ORF">RCL2_002663100</name>
    <name evidence="2" type="ORF">RclHR1_17830003</name>
</gene>
<accession>A0A2Z6QL24</accession>
<feature type="region of interest" description="Disordered" evidence="1">
    <location>
        <begin position="109"/>
        <end position="175"/>
    </location>
</feature>
<proteinExistence type="predicted"/>
<evidence type="ECO:0000313" key="3">
    <source>
        <dbReference type="EMBL" id="GET00159.1"/>
    </source>
</evidence>
<dbReference type="EMBL" id="BEXD01000872">
    <property type="protein sequence ID" value="GBB90770.1"/>
    <property type="molecule type" value="Genomic_DNA"/>
</dbReference>
<comment type="caution">
    <text evidence="2">The sequence shown here is derived from an EMBL/GenBank/DDBJ whole genome shotgun (WGS) entry which is preliminary data.</text>
</comment>
<dbReference type="Proteomes" id="UP000247702">
    <property type="component" value="Unassembled WGS sequence"/>
</dbReference>
<keyword evidence="4" id="KW-1185">Reference proteome</keyword>
<dbReference type="EMBL" id="BLAL01000285">
    <property type="protein sequence ID" value="GET00159.1"/>
    <property type="molecule type" value="Genomic_DNA"/>
</dbReference>
<evidence type="ECO:0000313" key="2">
    <source>
        <dbReference type="EMBL" id="GBB90770.1"/>
    </source>
</evidence>
<feature type="compositionally biased region" description="Low complexity" evidence="1">
    <location>
        <begin position="122"/>
        <end position="145"/>
    </location>
</feature>
<dbReference type="Proteomes" id="UP000615446">
    <property type="component" value="Unassembled WGS sequence"/>
</dbReference>
<feature type="region of interest" description="Disordered" evidence="1">
    <location>
        <begin position="202"/>
        <end position="221"/>
    </location>
</feature>
<name>A0A2Z6QL24_9GLOM</name>
<dbReference type="OrthoDB" id="2428013at2759"/>
<sequence>MKNKERYSQKENEITISKDKFQLSETEETHHSTNNPHLIVGQYLIYDSRTRRCYARNNSSIEITTPRDGNHISKMVDAILGCASPNSVKEVINRSSLSCLRIPLPEPSQPSLIPPPPPCPPSVVSTFPPSSDSPPLYLPESPLTPKESQQVMQATPNSTPRQLNQNILTDNNSPPYSPFPDSYFAQFDVLSPPVSISSIYDSDGSELYASVHNSPTTPRKK</sequence>
<organism evidence="2 4">
    <name type="scientific">Rhizophagus clarus</name>
    <dbReference type="NCBI Taxonomy" id="94130"/>
    <lineage>
        <taxon>Eukaryota</taxon>
        <taxon>Fungi</taxon>
        <taxon>Fungi incertae sedis</taxon>
        <taxon>Mucoromycota</taxon>
        <taxon>Glomeromycotina</taxon>
        <taxon>Glomeromycetes</taxon>
        <taxon>Glomerales</taxon>
        <taxon>Glomeraceae</taxon>
        <taxon>Rhizophagus</taxon>
    </lineage>
</organism>
<feature type="compositionally biased region" description="Polar residues" evidence="1">
    <location>
        <begin position="211"/>
        <end position="221"/>
    </location>
</feature>
<dbReference type="AlphaFoldDB" id="A0A2Z6QL24"/>
<evidence type="ECO:0000256" key="1">
    <source>
        <dbReference type="SAM" id="MobiDB-lite"/>
    </source>
</evidence>
<protein>
    <submittedName>
        <fullName evidence="2">Uncharacterized protein</fullName>
    </submittedName>
</protein>
<reference evidence="3" key="2">
    <citation type="submission" date="2019-10" db="EMBL/GenBank/DDBJ databases">
        <title>Conservation and host-specific expression of non-tandemly repeated heterogenous ribosome RNA gene in arbuscular mycorrhizal fungi.</title>
        <authorList>
            <person name="Maeda T."/>
            <person name="Kobayashi Y."/>
            <person name="Nakagawa T."/>
            <person name="Ezawa T."/>
            <person name="Yamaguchi K."/>
            <person name="Bino T."/>
            <person name="Nishimoto Y."/>
            <person name="Shigenobu S."/>
            <person name="Kawaguchi M."/>
        </authorList>
    </citation>
    <scope>NUCLEOTIDE SEQUENCE</scope>
    <source>
        <strain evidence="3">HR1</strain>
    </source>
</reference>
<feature type="compositionally biased region" description="Pro residues" evidence="1">
    <location>
        <begin position="109"/>
        <end position="121"/>
    </location>
</feature>
<reference evidence="2 4" key="1">
    <citation type="submission" date="2017-11" db="EMBL/GenBank/DDBJ databases">
        <title>The genome of Rhizophagus clarus HR1 reveals common genetic basis of auxotrophy among arbuscular mycorrhizal fungi.</title>
        <authorList>
            <person name="Kobayashi Y."/>
        </authorList>
    </citation>
    <scope>NUCLEOTIDE SEQUENCE [LARGE SCALE GENOMIC DNA]</scope>
    <source>
        <strain evidence="2 4">HR1</strain>
    </source>
</reference>